<evidence type="ECO:0000313" key="2">
    <source>
        <dbReference type="Proteomes" id="UP001054837"/>
    </source>
</evidence>
<proteinExistence type="predicted"/>
<dbReference type="EMBL" id="BPLQ01010246">
    <property type="protein sequence ID" value="GIY49536.1"/>
    <property type="molecule type" value="Genomic_DNA"/>
</dbReference>
<dbReference type="AlphaFoldDB" id="A0AAV4TVJ6"/>
<gene>
    <name evidence="1" type="ORF">CDAR_565171</name>
</gene>
<evidence type="ECO:0000313" key="1">
    <source>
        <dbReference type="EMBL" id="GIY49536.1"/>
    </source>
</evidence>
<organism evidence="1 2">
    <name type="scientific">Caerostris darwini</name>
    <dbReference type="NCBI Taxonomy" id="1538125"/>
    <lineage>
        <taxon>Eukaryota</taxon>
        <taxon>Metazoa</taxon>
        <taxon>Ecdysozoa</taxon>
        <taxon>Arthropoda</taxon>
        <taxon>Chelicerata</taxon>
        <taxon>Arachnida</taxon>
        <taxon>Araneae</taxon>
        <taxon>Araneomorphae</taxon>
        <taxon>Entelegynae</taxon>
        <taxon>Araneoidea</taxon>
        <taxon>Araneidae</taxon>
        <taxon>Caerostris</taxon>
    </lineage>
</organism>
<protein>
    <submittedName>
        <fullName evidence="1">Uncharacterized protein</fullName>
    </submittedName>
</protein>
<comment type="caution">
    <text evidence="1">The sequence shown here is derived from an EMBL/GenBank/DDBJ whole genome shotgun (WGS) entry which is preliminary data.</text>
</comment>
<keyword evidence="2" id="KW-1185">Reference proteome</keyword>
<name>A0AAV4TVJ6_9ARAC</name>
<accession>A0AAV4TVJ6</accession>
<sequence>MHSILQGRLSGITAQHLNCRIVENAHHAFEAKENTHHAFDTKGELSDTTSQYLGCCMVEKTHHGFDAKRRTSTYKFPEFQLCDKKQPSCIRYCREDFQHLNYRLVENTHHAFDTKEELSDTTSQYLGCCMVEKTHHGFDAKRRTSTYKFPEFQLCDKKAAIMHSILQGRLSGITAQHLNCRIVENAHHAFDTTWRTFTGLCLAFELSFGRKHPSCI</sequence>
<dbReference type="Proteomes" id="UP001054837">
    <property type="component" value="Unassembled WGS sequence"/>
</dbReference>
<reference evidence="1 2" key="1">
    <citation type="submission" date="2021-06" db="EMBL/GenBank/DDBJ databases">
        <title>Caerostris darwini draft genome.</title>
        <authorList>
            <person name="Kono N."/>
            <person name="Arakawa K."/>
        </authorList>
    </citation>
    <scope>NUCLEOTIDE SEQUENCE [LARGE SCALE GENOMIC DNA]</scope>
</reference>